<dbReference type="Gramene" id="ORUFI10G01790.1">
    <property type="protein sequence ID" value="ORUFI10G01790.1"/>
    <property type="gene ID" value="ORUFI10G01790"/>
</dbReference>
<accession>A0A0E0QW31</accession>
<evidence type="ECO:0000313" key="1">
    <source>
        <dbReference type="EnsemblPlants" id="ORUFI10G01790.1"/>
    </source>
</evidence>
<organism evidence="1 2">
    <name type="scientific">Oryza rufipogon</name>
    <name type="common">Brownbeard rice</name>
    <name type="synonym">Asian wild rice</name>
    <dbReference type="NCBI Taxonomy" id="4529"/>
    <lineage>
        <taxon>Eukaryota</taxon>
        <taxon>Viridiplantae</taxon>
        <taxon>Streptophyta</taxon>
        <taxon>Embryophyta</taxon>
        <taxon>Tracheophyta</taxon>
        <taxon>Spermatophyta</taxon>
        <taxon>Magnoliopsida</taxon>
        <taxon>Liliopsida</taxon>
        <taxon>Poales</taxon>
        <taxon>Poaceae</taxon>
        <taxon>BOP clade</taxon>
        <taxon>Oryzoideae</taxon>
        <taxon>Oryzeae</taxon>
        <taxon>Oryzinae</taxon>
        <taxon>Oryza</taxon>
    </lineage>
</organism>
<evidence type="ECO:0000313" key="2">
    <source>
        <dbReference type="Proteomes" id="UP000008022"/>
    </source>
</evidence>
<dbReference type="AlphaFoldDB" id="A0A0E0QW31"/>
<dbReference type="EnsemblPlants" id="ORUFI10G01790.1">
    <property type="protein sequence ID" value="ORUFI10G01790.1"/>
    <property type="gene ID" value="ORUFI10G01790"/>
</dbReference>
<keyword evidence="2" id="KW-1185">Reference proteome</keyword>
<sequence>MVILLSSRDAGGISTAPVAGDGVPQHESAAVDEVEENGAAVAEAEEGRLTVAGAEAAEEAVVGDEAAPALADEGGAREGGRLRREAEEDLGEEVVVVQRRRRRGGALAAAVHHRRVGVFLFVCLFSFFFELQNTGAVYSLYQLLYATSVVYGLKRYGNGRKSSLSFSFSYFFRNRNRNWKPGYENGIEYYRNRKRSENEPARIR</sequence>
<dbReference type="eggNOG" id="ENOG502R4XX">
    <property type="taxonomic scope" value="Eukaryota"/>
</dbReference>
<reference evidence="2" key="1">
    <citation type="submission" date="2013-06" db="EMBL/GenBank/DDBJ databases">
        <authorList>
            <person name="Zhao Q."/>
        </authorList>
    </citation>
    <scope>NUCLEOTIDE SEQUENCE</scope>
    <source>
        <strain evidence="2">cv. W1943</strain>
    </source>
</reference>
<name>A0A0E0QW31_ORYRU</name>
<protein>
    <submittedName>
        <fullName evidence="1">Uncharacterized protein</fullName>
    </submittedName>
</protein>
<dbReference type="Proteomes" id="UP000008022">
    <property type="component" value="Unassembled WGS sequence"/>
</dbReference>
<reference evidence="1" key="2">
    <citation type="submission" date="2015-06" db="UniProtKB">
        <authorList>
            <consortium name="EnsemblPlants"/>
        </authorList>
    </citation>
    <scope>IDENTIFICATION</scope>
</reference>
<dbReference type="HOGENOM" id="CLU_1345139_0_0_1"/>
<proteinExistence type="predicted"/>